<gene>
    <name evidence="1" type="ORF">K443DRAFT_335970</name>
</gene>
<dbReference type="EMBL" id="KN838558">
    <property type="protein sequence ID" value="KIK05694.1"/>
    <property type="molecule type" value="Genomic_DNA"/>
</dbReference>
<evidence type="ECO:0000313" key="2">
    <source>
        <dbReference type="Proteomes" id="UP000054477"/>
    </source>
</evidence>
<accession>A0A0C9XVR7</accession>
<dbReference type="AlphaFoldDB" id="A0A0C9XVR7"/>
<dbReference type="OrthoDB" id="3052647at2759"/>
<reference evidence="2" key="2">
    <citation type="submission" date="2015-01" db="EMBL/GenBank/DDBJ databases">
        <title>Evolutionary Origins and Diversification of the Mycorrhizal Mutualists.</title>
        <authorList>
            <consortium name="DOE Joint Genome Institute"/>
            <consortium name="Mycorrhizal Genomics Consortium"/>
            <person name="Kohler A."/>
            <person name="Kuo A."/>
            <person name="Nagy L.G."/>
            <person name="Floudas D."/>
            <person name="Copeland A."/>
            <person name="Barry K.W."/>
            <person name="Cichocki N."/>
            <person name="Veneault-Fourrey C."/>
            <person name="LaButti K."/>
            <person name="Lindquist E.A."/>
            <person name="Lipzen A."/>
            <person name="Lundell T."/>
            <person name="Morin E."/>
            <person name="Murat C."/>
            <person name="Riley R."/>
            <person name="Ohm R."/>
            <person name="Sun H."/>
            <person name="Tunlid A."/>
            <person name="Henrissat B."/>
            <person name="Grigoriev I.V."/>
            <person name="Hibbett D.S."/>
            <person name="Martin F."/>
        </authorList>
    </citation>
    <scope>NUCLEOTIDE SEQUENCE [LARGE SCALE GENOMIC DNA]</scope>
    <source>
        <strain evidence="2">LaAM-08-1</strain>
    </source>
</reference>
<dbReference type="Proteomes" id="UP000054477">
    <property type="component" value="Unassembled WGS sequence"/>
</dbReference>
<dbReference type="HOGENOM" id="CLU_1669648_0_0_1"/>
<proteinExistence type="predicted"/>
<organism evidence="1 2">
    <name type="scientific">Laccaria amethystina LaAM-08-1</name>
    <dbReference type="NCBI Taxonomy" id="1095629"/>
    <lineage>
        <taxon>Eukaryota</taxon>
        <taxon>Fungi</taxon>
        <taxon>Dikarya</taxon>
        <taxon>Basidiomycota</taxon>
        <taxon>Agaricomycotina</taxon>
        <taxon>Agaricomycetes</taxon>
        <taxon>Agaricomycetidae</taxon>
        <taxon>Agaricales</taxon>
        <taxon>Agaricineae</taxon>
        <taxon>Hydnangiaceae</taxon>
        <taxon>Laccaria</taxon>
    </lineage>
</organism>
<name>A0A0C9XVR7_9AGAR</name>
<protein>
    <submittedName>
        <fullName evidence="1">Uncharacterized protein</fullName>
    </submittedName>
</protein>
<keyword evidence="2" id="KW-1185">Reference proteome</keyword>
<sequence>MGVSIGVGNVTILPYIENKLNNWQLCNWYTLTPGQHTITVNVNSRSQAFFFDRFEYLPSGQVDGAGILVNQLDPDLRYDSNCQKLETMSQITQKTDATVFSPFVLVSWYGTTPTEFSHQETTATYSIDGGPPVTFSAPGLRNANSSTQYNRKLFGIPV</sequence>
<reference evidence="1 2" key="1">
    <citation type="submission" date="2014-04" db="EMBL/GenBank/DDBJ databases">
        <authorList>
            <consortium name="DOE Joint Genome Institute"/>
            <person name="Kuo A."/>
            <person name="Kohler A."/>
            <person name="Nagy L.G."/>
            <person name="Floudas D."/>
            <person name="Copeland A."/>
            <person name="Barry K.W."/>
            <person name="Cichocki N."/>
            <person name="Veneault-Fourrey C."/>
            <person name="LaButti K."/>
            <person name="Lindquist E.A."/>
            <person name="Lipzen A."/>
            <person name="Lundell T."/>
            <person name="Morin E."/>
            <person name="Murat C."/>
            <person name="Sun H."/>
            <person name="Tunlid A."/>
            <person name="Henrissat B."/>
            <person name="Grigoriev I.V."/>
            <person name="Hibbett D.S."/>
            <person name="Martin F."/>
            <person name="Nordberg H.P."/>
            <person name="Cantor M.N."/>
            <person name="Hua S.X."/>
        </authorList>
    </citation>
    <scope>NUCLEOTIDE SEQUENCE [LARGE SCALE GENOMIC DNA]</scope>
    <source>
        <strain evidence="1 2">LaAM-08-1</strain>
    </source>
</reference>
<evidence type="ECO:0000313" key="1">
    <source>
        <dbReference type="EMBL" id="KIK05694.1"/>
    </source>
</evidence>